<evidence type="ECO:0000259" key="3">
    <source>
        <dbReference type="Pfam" id="PF01551"/>
    </source>
</evidence>
<keyword evidence="2" id="KW-1133">Transmembrane helix</keyword>
<feature type="domain" description="M23ase beta-sheet core" evidence="3">
    <location>
        <begin position="418"/>
        <end position="500"/>
    </location>
</feature>
<evidence type="ECO:0000256" key="1">
    <source>
        <dbReference type="SAM" id="MobiDB-lite"/>
    </source>
</evidence>
<dbReference type="Pfam" id="PF01551">
    <property type="entry name" value="Peptidase_M23"/>
    <property type="match status" value="1"/>
</dbReference>
<dbReference type="AlphaFoldDB" id="A0A4R1QQJ2"/>
<comment type="caution">
    <text evidence="4">The sequence shown here is derived from an EMBL/GenBank/DDBJ whole genome shotgun (WGS) entry which is preliminary data.</text>
</comment>
<keyword evidence="2" id="KW-0472">Membrane</keyword>
<dbReference type="GO" id="GO:0004222">
    <property type="term" value="F:metalloendopeptidase activity"/>
    <property type="evidence" value="ECO:0007669"/>
    <property type="project" value="TreeGrafter"/>
</dbReference>
<dbReference type="PANTHER" id="PTHR21666">
    <property type="entry name" value="PEPTIDASE-RELATED"/>
    <property type="match status" value="1"/>
</dbReference>
<dbReference type="Proteomes" id="UP000295184">
    <property type="component" value="Unassembled WGS sequence"/>
</dbReference>
<dbReference type="InterPro" id="IPR016047">
    <property type="entry name" value="M23ase_b-sheet_dom"/>
</dbReference>
<dbReference type="OrthoDB" id="9805799at2"/>
<dbReference type="InterPro" id="IPR011055">
    <property type="entry name" value="Dup_hybrid_motif"/>
</dbReference>
<evidence type="ECO:0000256" key="2">
    <source>
        <dbReference type="SAM" id="Phobius"/>
    </source>
</evidence>
<feature type="region of interest" description="Disordered" evidence="1">
    <location>
        <begin position="1"/>
        <end position="73"/>
    </location>
</feature>
<proteinExistence type="predicted"/>
<dbReference type="Gene3D" id="2.70.70.10">
    <property type="entry name" value="Glucose Permease (Domain IIA)"/>
    <property type="match status" value="1"/>
</dbReference>
<dbReference type="SUPFAM" id="SSF51261">
    <property type="entry name" value="Duplicated hybrid motif"/>
    <property type="match status" value="1"/>
</dbReference>
<dbReference type="CDD" id="cd12797">
    <property type="entry name" value="M23_peptidase"/>
    <property type="match status" value="1"/>
</dbReference>
<dbReference type="STRING" id="1650663.GCA_001486665_01033"/>
<name>A0A4R1QQJ2_9FIRM</name>
<evidence type="ECO:0000313" key="5">
    <source>
        <dbReference type="Proteomes" id="UP000295184"/>
    </source>
</evidence>
<organism evidence="4 5">
    <name type="scientific">Allofournierella massiliensis</name>
    <dbReference type="NCBI Taxonomy" id="1650663"/>
    <lineage>
        <taxon>Bacteria</taxon>
        <taxon>Bacillati</taxon>
        <taxon>Bacillota</taxon>
        <taxon>Clostridia</taxon>
        <taxon>Eubacteriales</taxon>
        <taxon>Oscillospiraceae</taxon>
        <taxon>Allofournierella</taxon>
    </lineage>
</organism>
<protein>
    <submittedName>
        <fullName evidence="4">Peptidase M23-like protein</fullName>
    </submittedName>
</protein>
<keyword evidence="2" id="KW-0812">Transmembrane</keyword>
<feature type="compositionally biased region" description="Acidic residues" evidence="1">
    <location>
        <begin position="42"/>
        <end position="73"/>
    </location>
</feature>
<dbReference type="PANTHER" id="PTHR21666:SF270">
    <property type="entry name" value="MUREIN HYDROLASE ACTIVATOR ENVC"/>
    <property type="match status" value="1"/>
</dbReference>
<evidence type="ECO:0000313" key="4">
    <source>
        <dbReference type="EMBL" id="TCL56086.1"/>
    </source>
</evidence>
<dbReference type="InterPro" id="IPR050570">
    <property type="entry name" value="Cell_wall_metabolism_enzyme"/>
</dbReference>
<reference evidence="4 5" key="1">
    <citation type="submission" date="2019-03" db="EMBL/GenBank/DDBJ databases">
        <title>Genomic Encyclopedia of Type Strains, Phase IV (KMG-IV): sequencing the most valuable type-strain genomes for metagenomic binning, comparative biology and taxonomic classification.</title>
        <authorList>
            <person name="Goeker M."/>
        </authorList>
    </citation>
    <scope>NUCLEOTIDE SEQUENCE [LARGE SCALE GENOMIC DNA]</scope>
    <source>
        <strain evidence="4 5">DSM 100451</strain>
    </source>
</reference>
<feature type="compositionally biased region" description="Polar residues" evidence="1">
    <location>
        <begin position="21"/>
        <end position="34"/>
    </location>
</feature>
<dbReference type="EMBL" id="SLUM01000014">
    <property type="protein sequence ID" value="TCL56086.1"/>
    <property type="molecule type" value="Genomic_DNA"/>
</dbReference>
<dbReference type="RefSeq" id="WP_058963502.1">
    <property type="nucleotide sequence ID" value="NZ_CABKVM010000014.1"/>
</dbReference>
<accession>A0A4R1QQJ2</accession>
<feature type="transmembrane region" description="Helical" evidence="2">
    <location>
        <begin position="89"/>
        <end position="112"/>
    </location>
</feature>
<sequence length="512" mass="55798">MNKDTKQPADGALQPDEQETGEQQTANSPAVQEESSARPEGTEADAGEADGSDEDEYEEELYEEEDWEDEDEDAPLSLGARLFSASTSLLRWIVLVAVLLALILGGTFFSMYRSVSLNSLPQYDVSWAGQTLEAAGYDWSVPVMGFLHRDFSKKPGSSWQDLEPVSESHPSLELPEYTTALLTIENEVGETLFEGDTTAYNEFHFSENGAYSVTLTVTSPETTGAAQGSYTYQFNFQLEAQPRLVLSATGVAQGSVIGVRLEGVLGDMVPSLTTELAELPFTLYQGEWGAFVPVDYNQMAGSYDISATVNGQTVTETVQVYGRQRRELDTYTIDGTSAIPYVGALPGNMDFLWGINDPDIYWDGPFIQPVQGKILRDYAVLEYTDRLDPTDPLNAAIPLDQIAAYNANIAPRRSINVTLETTSGSAVVAPAAGRVVYAQTNGSLGRVVVIEHGCGVKSLFYLLGRRDVDEGDFVTQGQQIGTTQGHVICEMRVGDIPVNPWDAWRGAGGLFF</sequence>
<gene>
    <name evidence="4" type="ORF">EDD77_11440</name>
</gene>